<evidence type="ECO:0000313" key="1">
    <source>
        <dbReference type="EMBL" id="PWY89622.1"/>
    </source>
</evidence>
<gene>
    <name evidence="1" type="ORF">BO94DRAFT_545597</name>
</gene>
<dbReference type="EMBL" id="MSFK01000011">
    <property type="protein sequence ID" value="PWY89622.1"/>
    <property type="molecule type" value="Genomic_DNA"/>
</dbReference>
<reference evidence="1 2" key="1">
    <citation type="submission" date="2016-12" db="EMBL/GenBank/DDBJ databases">
        <title>The genomes of Aspergillus section Nigri reveals drivers in fungal speciation.</title>
        <authorList>
            <consortium name="DOE Joint Genome Institute"/>
            <person name="Vesth T.C."/>
            <person name="Nybo J."/>
            <person name="Theobald S."/>
            <person name="Brandl J."/>
            <person name="Frisvad J.C."/>
            <person name="Nielsen K.F."/>
            <person name="Lyhne E.K."/>
            <person name="Kogle M.E."/>
            <person name="Kuo A."/>
            <person name="Riley R."/>
            <person name="Clum A."/>
            <person name="Nolan M."/>
            <person name="Lipzen A."/>
            <person name="Salamov A."/>
            <person name="Henrissat B."/>
            <person name="Wiebenga A."/>
            <person name="De Vries R.P."/>
            <person name="Grigoriev I.V."/>
            <person name="Mortensen U.H."/>
            <person name="Andersen M.R."/>
            <person name="Baker S.E."/>
        </authorList>
    </citation>
    <scope>NUCLEOTIDE SEQUENCE [LARGE SCALE GENOMIC DNA]</scope>
    <source>
        <strain evidence="1 2">CBS 115572</strain>
    </source>
</reference>
<dbReference type="OrthoDB" id="76567at2759"/>
<keyword evidence="2" id="KW-1185">Reference proteome</keyword>
<comment type="caution">
    <text evidence="1">The sequence shown here is derived from an EMBL/GenBank/DDBJ whole genome shotgun (WGS) entry which is preliminary data.</text>
</comment>
<proteinExistence type="predicted"/>
<organism evidence="1 2">
    <name type="scientific">Aspergillus sclerotioniger CBS 115572</name>
    <dbReference type="NCBI Taxonomy" id="1450535"/>
    <lineage>
        <taxon>Eukaryota</taxon>
        <taxon>Fungi</taxon>
        <taxon>Dikarya</taxon>
        <taxon>Ascomycota</taxon>
        <taxon>Pezizomycotina</taxon>
        <taxon>Eurotiomycetes</taxon>
        <taxon>Eurotiomycetidae</taxon>
        <taxon>Eurotiales</taxon>
        <taxon>Aspergillaceae</taxon>
        <taxon>Aspergillus</taxon>
        <taxon>Aspergillus subgen. Circumdati</taxon>
    </lineage>
</organism>
<name>A0A317WWD0_9EURO</name>
<accession>A0A317WWD0</accession>
<dbReference type="GeneID" id="37115391"/>
<dbReference type="RefSeq" id="XP_025468533.1">
    <property type="nucleotide sequence ID" value="XM_025613248.1"/>
</dbReference>
<evidence type="ECO:0000313" key="2">
    <source>
        <dbReference type="Proteomes" id="UP000246702"/>
    </source>
</evidence>
<dbReference type="Proteomes" id="UP000246702">
    <property type="component" value="Unassembled WGS sequence"/>
</dbReference>
<dbReference type="AlphaFoldDB" id="A0A317WWD0"/>
<sequence>MSSNPNARLRRTMPSFEVPLTPEQQHLHRVVTYELDRIEGPGFREYRNILTYNFDKIKLIIKIYSVVEKSPSFWMTHEKVLAFTSGFFTPPESLNVHLSAPIILKVEKNIWFNGVGGFVNVVMIVKWSRRFRQINGSLDVWRKGERNPTSMPIFPAPPRGSPPQTVTIYRKDFYPEGEVPAGRNPNDTLLWDLDVLRAFARTAIELEGYHPE</sequence>
<protein>
    <submittedName>
        <fullName evidence="1">Uncharacterized protein</fullName>
    </submittedName>
</protein>